<protein>
    <recommendedName>
        <fullName evidence="3">Anti-bacteriophage protein A/HamA C-terminal domain-containing protein</fullName>
    </recommendedName>
</protein>
<evidence type="ECO:0008006" key="3">
    <source>
        <dbReference type="Google" id="ProtNLM"/>
    </source>
</evidence>
<reference evidence="2" key="1">
    <citation type="submission" date="2021-07" db="EMBL/GenBank/DDBJ databases">
        <title>Complete genome sequencing of a Clostridium isolate.</title>
        <authorList>
            <person name="Ueki A."/>
            <person name="Tonouchi A."/>
        </authorList>
    </citation>
    <scope>NUCLEOTIDE SEQUENCE [LARGE SCALE GENOMIC DNA]</scope>
    <source>
        <strain evidence="2">C5S11</strain>
    </source>
</reference>
<evidence type="ECO:0000313" key="1">
    <source>
        <dbReference type="EMBL" id="BCZ45832.1"/>
    </source>
</evidence>
<keyword evidence="2" id="KW-1185">Reference proteome</keyword>
<sequence length="311" mass="36380">MRGLDTDFIKDLKEGILKDFLQAVKDDDTLCLEIRDNKLNIYYRGGNMFEIFKDRSKYKVYFNLEYCNKKDSSKYKDILKNLRDDDYKGWIDNIPFIKYEMDTWFCKHPKLEREYQQLILRENNYSKIANDTDYYICDIEYADSENKSRFDIVGIKWLSKSQARKKSSVGLAFIEMKYGDAAVKGDSGIKKHINDIYGFVNEPQKMDTIYKEIEDIFNQKVELGLISGIDKNISINNEIKPEFIFFFANHKPAKSILESELKSIIQSHEYKELSEIASVKIAKASYMGYGLYDECIVSLEEFLNGNKDSLG</sequence>
<name>A0ABM7T3F9_9CLOT</name>
<dbReference type="EMBL" id="AP024849">
    <property type="protein sequence ID" value="BCZ45832.1"/>
    <property type="molecule type" value="Genomic_DNA"/>
</dbReference>
<organism evidence="1 2">
    <name type="scientific">Clostridium gelidum</name>
    <dbReference type="NCBI Taxonomy" id="704125"/>
    <lineage>
        <taxon>Bacteria</taxon>
        <taxon>Bacillati</taxon>
        <taxon>Bacillota</taxon>
        <taxon>Clostridia</taxon>
        <taxon>Eubacteriales</taxon>
        <taxon>Clostridiaceae</taxon>
        <taxon>Clostridium</taxon>
    </lineage>
</organism>
<dbReference type="Proteomes" id="UP000824633">
    <property type="component" value="Chromosome"/>
</dbReference>
<gene>
    <name evidence="1" type="ORF">psyc5s11_18990</name>
</gene>
<proteinExistence type="predicted"/>
<accession>A0ABM7T3F9</accession>
<dbReference type="RefSeq" id="WP_224037380.1">
    <property type="nucleotide sequence ID" value="NZ_AP024849.1"/>
</dbReference>
<evidence type="ECO:0000313" key="2">
    <source>
        <dbReference type="Proteomes" id="UP000824633"/>
    </source>
</evidence>